<sequence length="301" mass="33333">MDSGEMQAIFVFDARDVVGESLIWDENRKTLIWVDIIGRRIHQLDPDTLDHRSWQAPDLATSIGLCRNGGAIVGLRKDVALWDFGETFRTIATIEPDSPDTRLNEGVVAPDGSLWVGTMENNIGPDDLPRDISRDAGQIYRVDTTGIVEALSADRFGITNTMIWTADDTFITADTTKNQIFRYRWDRVQSRITDRRLFFSGFPRGLPDGSCMDAEGYVWNCRVAGGGCLVRISPGGVLDKVVDLPCSWPTSCAFGGENFDTLFVTSARFTMSRGHLQANPQEGGLFAVRTGVRGMPTNRFG</sequence>
<dbReference type="PRINTS" id="PR01790">
    <property type="entry name" value="SMP30FAMILY"/>
</dbReference>
<evidence type="ECO:0000313" key="5">
    <source>
        <dbReference type="EMBL" id="PWJ92590.1"/>
    </source>
</evidence>
<accession>A0A8E2WGV0</accession>
<evidence type="ECO:0000256" key="1">
    <source>
        <dbReference type="ARBA" id="ARBA00008853"/>
    </source>
</evidence>
<evidence type="ECO:0000313" key="6">
    <source>
        <dbReference type="Proteomes" id="UP000245631"/>
    </source>
</evidence>
<dbReference type="AlphaFoldDB" id="A0A8E2WGV0"/>
<gene>
    <name evidence="5" type="ORF">C8D77_102363</name>
</gene>
<dbReference type="InterPro" id="IPR013658">
    <property type="entry name" value="SGL"/>
</dbReference>
<dbReference type="InterPro" id="IPR005511">
    <property type="entry name" value="SMP-30"/>
</dbReference>
<organism evidence="5 6">
    <name type="scientific">Rhizobium loti</name>
    <name type="common">Mesorhizobium loti</name>
    <dbReference type="NCBI Taxonomy" id="381"/>
    <lineage>
        <taxon>Bacteria</taxon>
        <taxon>Pseudomonadati</taxon>
        <taxon>Pseudomonadota</taxon>
        <taxon>Alphaproteobacteria</taxon>
        <taxon>Hyphomicrobiales</taxon>
        <taxon>Phyllobacteriaceae</taxon>
        <taxon>Mesorhizobium</taxon>
    </lineage>
</organism>
<evidence type="ECO:0000259" key="4">
    <source>
        <dbReference type="Pfam" id="PF08450"/>
    </source>
</evidence>
<feature type="binding site" evidence="3">
    <location>
        <position position="102"/>
    </location>
    <ligand>
        <name>substrate</name>
    </ligand>
</feature>
<dbReference type="RefSeq" id="WP_109662069.1">
    <property type="nucleotide sequence ID" value="NZ_QGGH01000002.1"/>
</dbReference>
<feature type="binding site" evidence="3">
    <location>
        <position position="208"/>
    </location>
    <ligand>
        <name>a divalent metal cation</name>
        <dbReference type="ChEBI" id="CHEBI:60240"/>
    </ligand>
</feature>
<dbReference type="Proteomes" id="UP000245631">
    <property type="component" value="Unassembled WGS sequence"/>
</dbReference>
<dbReference type="EMBL" id="QGGH01000002">
    <property type="protein sequence ID" value="PWJ92590.1"/>
    <property type="molecule type" value="Genomic_DNA"/>
</dbReference>
<comment type="similarity">
    <text evidence="1">Belongs to the SMP-30/CGR1 family.</text>
</comment>
<dbReference type="Gene3D" id="2.120.10.30">
    <property type="entry name" value="TolB, C-terminal domain"/>
    <property type="match status" value="1"/>
</dbReference>
<dbReference type="InterPro" id="IPR011042">
    <property type="entry name" value="6-blade_b-propeller_TolB-like"/>
</dbReference>
<dbReference type="Pfam" id="PF08450">
    <property type="entry name" value="SGL"/>
    <property type="match status" value="1"/>
</dbReference>
<dbReference type="GO" id="GO:0019853">
    <property type="term" value="P:L-ascorbic acid biosynthetic process"/>
    <property type="evidence" value="ECO:0007669"/>
    <property type="project" value="TreeGrafter"/>
</dbReference>
<protein>
    <submittedName>
        <fullName evidence="5">Sugar lactone lactonase YvrE</fullName>
    </submittedName>
</protein>
<proteinExistence type="inferred from homology"/>
<name>A0A8E2WGV0_RHILI</name>
<reference evidence="5 6" key="1">
    <citation type="submission" date="2018-05" db="EMBL/GenBank/DDBJ databases">
        <title>Genomic Encyclopedia of Type Strains, Phase IV (KMG-IV): sequencing the most valuable type-strain genomes for metagenomic binning, comparative biology and taxonomic classification.</title>
        <authorList>
            <person name="Goeker M."/>
        </authorList>
    </citation>
    <scope>NUCLEOTIDE SEQUENCE [LARGE SCALE GENOMIC DNA]</scope>
    <source>
        <strain evidence="5 6">DSM 2626</strain>
    </source>
</reference>
<feature type="active site" description="Proton donor/acceptor" evidence="2">
    <location>
        <position position="208"/>
    </location>
</feature>
<dbReference type="PANTHER" id="PTHR10907">
    <property type="entry name" value="REGUCALCIN"/>
    <property type="match status" value="1"/>
</dbReference>
<dbReference type="GO" id="GO:0004341">
    <property type="term" value="F:gluconolactonase activity"/>
    <property type="evidence" value="ECO:0007669"/>
    <property type="project" value="TreeGrafter"/>
</dbReference>
<comment type="caution">
    <text evidence="5">The sequence shown here is derived from an EMBL/GenBank/DDBJ whole genome shotgun (WGS) entry which is preliminary data.</text>
</comment>
<dbReference type="GO" id="GO:0005509">
    <property type="term" value="F:calcium ion binding"/>
    <property type="evidence" value="ECO:0007669"/>
    <property type="project" value="TreeGrafter"/>
</dbReference>
<feature type="binding site" evidence="3">
    <location>
        <position position="20"/>
    </location>
    <ligand>
        <name>a divalent metal cation</name>
        <dbReference type="ChEBI" id="CHEBI:60240"/>
    </ligand>
</feature>
<keyword evidence="3" id="KW-0479">Metal-binding</keyword>
<comment type="cofactor">
    <cofactor evidence="3">
        <name>Zn(2+)</name>
        <dbReference type="ChEBI" id="CHEBI:29105"/>
    </cofactor>
    <text evidence="3">Binds 1 divalent metal cation per subunit.</text>
</comment>
<dbReference type="GeneID" id="61051406"/>
<dbReference type="SUPFAM" id="SSF63829">
    <property type="entry name" value="Calcium-dependent phosphotriesterase"/>
    <property type="match status" value="1"/>
</dbReference>
<evidence type="ECO:0000256" key="2">
    <source>
        <dbReference type="PIRSR" id="PIRSR605511-1"/>
    </source>
</evidence>
<dbReference type="PANTHER" id="PTHR10907:SF47">
    <property type="entry name" value="REGUCALCIN"/>
    <property type="match status" value="1"/>
</dbReference>
<feature type="domain" description="SMP-30/Gluconolactonase/LRE-like region" evidence="4">
    <location>
        <begin position="18"/>
        <end position="268"/>
    </location>
</feature>
<feature type="binding site" evidence="3">
    <location>
        <position position="160"/>
    </location>
    <ligand>
        <name>a divalent metal cation</name>
        <dbReference type="ChEBI" id="CHEBI:60240"/>
    </ligand>
</feature>
<keyword evidence="3" id="KW-0862">Zinc</keyword>
<evidence type="ECO:0000256" key="3">
    <source>
        <dbReference type="PIRSR" id="PIRSR605511-2"/>
    </source>
</evidence>
<feature type="binding site" evidence="3">
    <location>
        <position position="104"/>
    </location>
    <ligand>
        <name>substrate</name>
    </ligand>
</feature>